<dbReference type="AlphaFoldDB" id="A8P2Z3"/>
<keyword evidence="1" id="KW-0472">Membrane</keyword>
<reference evidence="2 3" key="1">
    <citation type="journal article" date="2010" name="Proc. Natl. Acad. Sci. U.S.A.">
        <title>Insights into evolution of multicellular fungi from the assembled chromosomes of the mushroom Coprinopsis cinerea (Coprinus cinereus).</title>
        <authorList>
            <person name="Stajich J.E."/>
            <person name="Wilke S.K."/>
            <person name="Ahren D."/>
            <person name="Au C.H."/>
            <person name="Birren B.W."/>
            <person name="Borodovsky M."/>
            <person name="Burns C."/>
            <person name="Canback B."/>
            <person name="Casselton L.A."/>
            <person name="Cheng C.K."/>
            <person name="Deng J."/>
            <person name="Dietrich F.S."/>
            <person name="Fargo D.C."/>
            <person name="Farman M.L."/>
            <person name="Gathman A.C."/>
            <person name="Goldberg J."/>
            <person name="Guigo R."/>
            <person name="Hoegger P.J."/>
            <person name="Hooker J.B."/>
            <person name="Huggins A."/>
            <person name="James T.Y."/>
            <person name="Kamada T."/>
            <person name="Kilaru S."/>
            <person name="Kodira C."/>
            <person name="Kues U."/>
            <person name="Kupfer D."/>
            <person name="Kwan H.S."/>
            <person name="Lomsadze A."/>
            <person name="Li W."/>
            <person name="Lilly W.W."/>
            <person name="Ma L.J."/>
            <person name="Mackey A.J."/>
            <person name="Manning G."/>
            <person name="Martin F."/>
            <person name="Muraguchi H."/>
            <person name="Natvig D.O."/>
            <person name="Palmerini H."/>
            <person name="Ramesh M.A."/>
            <person name="Rehmeyer C.J."/>
            <person name="Roe B.A."/>
            <person name="Shenoy N."/>
            <person name="Stanke M."/>
            <person name="Ter-Hovhannisyan V."/>
            <person name="Tunlid A."/>
            <person name="Velagapudi R."/>
            <person name="Vision T.J."/>
            <person name="Zeng Q."/>
            <person name="Zolan M.E."/>
            <person name="Pukkila P.J."/>
        </authorList>
    </citation>
    <scope>NUCLEOTIDE SEQUENCE [LARGE SCALE GENOMIC DNA]</scope>
    <source>
        <strain evidence="3">Okayama-7 / 130 / ATCC MYA-4618 / FGSC 9003</strain>
    </source>
</reference>
<dbReference type="HOGENOM" id="CLU_1069940_0_0_1"/>
<dbReference type="RefSeq" id="XP_001838431.2">
    <property type="nucleotide sequence ID" value="XM_001838379.2"/>
</dbReference>
<evidence type="ECO:0000313" key="2">
    <source>
        <dbReference type="EMBL" id="EAU83365.2"/>
    </source>
</evidence>
<dbReference type="OrthoDB" id="3265734at2759"/>
<dbReference type="EMBL" id="AACS02000004">
    <property type="protein sequence ID" value="EAU83365.2"/>
    <property type="molecule type" value="Genomic_DNA"/>
</dbReference>
<name>A8P2Z3_COPC7</name>
<dbReference type="Gene3D" id="2.60.120.260">
    <property type="entry name" value="Galactose-binding domain-like"/>
    <property type="match status" value="1"/>
</dbReference>
<dbReference type="GeneID" id="6015016"/>
<sequence length="210" mass="22841">MASRAILDDRNPAIQYLGAWERGGEPEEHAGTSTYTKSANSTVELSFHASGIRIIGTVDYAQDSHPNPISSYTLDETSEFRFAPQLQANKTFNVTFFEASGLQIREHQLVIRNEVQGAMLALDQVILINPECSYSFNYTKHTATTRNQTVDSGAPLRGKTTSPIPAIVGGTLGCLIFVSVLGVLLKACYKARGVTMAFQHVEQLSTTSPA</sequence>
<evidence type="ECO:0000256" key="1">
    <source>
        <dbReference type="SAM" id="Phobius"/>
    </source>
</evidence>
<dbReference type="InParanoid" id="A8P2Z3"/>
<evidence type="ECO:0000313" key="3">
    <source>
        <dbReference type="Proteomes" id="UP000001861"/>
    </source>
</evidence>
<dbReference type="KEGG" id="cci:CC1G_09059"/>
<organism evidence="2 3">
    <name type="scientific">Coprinopsis cinerea (strain Okayama-7 / 130 / ATCC MYA-4618 / FGSC 9003)</name>
    <name type="common">Inky cap fungus</name>
    <name type="synonym">Hormographiella aspergillata</name>
    <dbReference type="NCBI Taxonomy" id="240176"/>
    <lineage>
        <taxon>Eukaryota</taxon>
        <taxon>Fungi</taxon>
        <taxon>Dikarya</taxon>
        <taxon>Basidiomycota</taxon>
        <taxon>Agaricomycotina</taxon>
        <taxon>Agaricomycetes</taxon>
        <taxon>Agaricomycetidae</taxon>
        <taxon>Agaricales</taxon>
        <taxon>Agaricineae</taxon>
        <taxon>Psathyrellaceae</taxon>
        <taxon>Coprinopsis</taxon>
    </lineage>
</organism>
<feature type="transmembrane region" description="Helical" evidence="1">
    <location>
        <begin position="164"/>
        <end position="185"/>
    </location>
</feature>
<keyword evidence="1" id="KW-1133">Transmembrane helix</keyword>
<dbReference type="OMA" id="HNTTHGT"/>
<dbReference type="Proteomes" id="UP000001861">
    <property type="component" value="Unassembled WGS sequence"/>
</dbReference>
<dbReference type="VEuPathDB" id="FungiDB:CC1G_09059"/>
<gene>
    <name evidence="2" type="ORF">CC1G_09059</name>
</gene>
<accession>A8P2Z3</accession>
<comment type="caution">
    <text evidence="2">The sequence shown here is derived from an EMBL/GenBank/DDBJ whole genome shotgun (WGS) entry which is preliminary data.</text>
</comment>
<proteinExistence type="predicted"/>
<keyword evidence="3" id="KW-1185">Reference proteome</keyword>
<keyword evidence="1" id="KW-0812">Transmembrane</keyword>
<protein>
    <submittedName>
        <fullName evidence="2">Uncharacterized protein</fullName>
    </submittedName>
</protein>